<feature type="region of interest" description="Disordered" evidence="1">
    <location>
        <begin position="66"/>
        <end position="96"/>
    </location>
</feature>
<gene>
    <name evidence="2" type="ORF">E2C01_036979</name>
</gene>
<sequence>MTRTTLSRRLTFHLKNGEIKQHFTTKHKTKVTRSILEENTGIIDTEKDPHNLLYLEELYIGNTSLTNKQTATRSASPPYNQKNQPHPHQDSPYLTAQPMKVWLHPRCLSSNDNTTDQHKPPVQSLSRIHIRQTAHLCPHSA</sequence>
<dbReference type="EMBL" id="VSRR010005783">
    <property type="protein sequence ID" value="MPC43335.1"/>
    <property type="molecule type" value="Genomic_DNA"/>
</dbReference>
<reference evidence="2 3" key="1">
    <citation type="submission" date="2019-05" db="EMBL/GenBank/DDBJ databases">
        <title>Another draft genome of Portunus trituberculatus and its Hox gene families provides insights of decapod evolution.</title>
        <authorList>
            <person name="Jeong J.-H."/>
            <person name="Song I."/>
            <person name="Kim S."/>
            <person name="Choi T."/>
            <person name="Kim D."/>
            <person name="Ryu S."/>
            <person name="Kim W."/>
        </authorList>
    </citation>
    <scope>NUCLEOTIDE SEQUENCE [LARGE SCALE GENOMIC DNA]</scope>
    <source>
        <tissue evidence="2">Muscle</tissue>
    </source>
</reference>
<dbReference type="Proteomes" id="UP000324222">
    <property type="component" value="Unassembled WGS sequence"/>
</dbReference>
<comment type="caution">
    <text evidence="2">The sequence shown here is derived from an EMBL/GenBank/DDBJ whole genome shotgun (WGS) entry which is preliminary data.</text>
</comment>
<feature type="compositionally biased region" description="Polar residues" evidence="1">
    <location>
        <begin position="66"/>
        <end position="86"/>
    </location>
</feature>
<name>A0A5B7FCW2_PORTR</name>
<accession>A0A5B7FCW2</accession>
<evidence type="ECO:0000313" key="3">
    <source>
        <dbReference type="Proteomes" id="UP000324222"/>
    </source>
</evidence>
<protein>
    <submittedName>
        <fullName evidence="2">Uncharacterized protein</fullName>
    </submittedName>
</protein>
<proteinExistence type="predicted"/>
<evidence type="ECO:0000313" key="2">
    <source>
        <dbReference type="EMBL" id="MPC43335.1"/>
    </source>
</evidence>
<keyword evidence="3" id="KW-1185">Reference proteome</keyword>
<organism evidence="2 3">
    <name type="scientific">Portunus trituberculatus</name>
    <name type="common">Swimming crab</name>
    <name type="synonym">Neptunus trituberculatus</name>
    <dbReference type="NCBI Taxonomy" id="210409"/>
    <lineage>
        <taxon>Eukaryota</taxon>
        <taxon>Metazoa</taxon>
        <taxon>Ecdysozoa</taxon>
        <taxon>Arthropoda</taxon>
        <taxon>Crustacea</taxon>
        <taxon>Multicrustacea</taxon>
        <taxon>Malacostraca</taxon>
        <taxon>Eumalacostraca</taxon>
        <taxon>Eucarida</taxon>
        <taxon>Decapoda</taxon>
        <taxon>Pleocyemata</taxon>
        <taxon>Brachyura</taxon>
        <taxon>Eubrachyura</taxon>
        <taxon>Portunoidea</taxon>
        <taxon>Portunidae</taxon>
        <taxon>Portuninae</taxon>
        <taxon>Portunus</taxon>
    </lineage>
</organism>
<evidence type="ECO:0000256" key="1">
    <source>
        <dbReference type="SAM" id="MobiDB-lite"/>
    </source>
</evidence>
<dbReference type="AlphaFoldDB" id="A0A5B7FCW2"/>